<sequence>MNVAAMNGMVNGDEVPELSCSNSRPDKFPNSLESDAGLTEHQLFDVFNNAIVSFYRSEDEGGGEDGAGAGGGGDTGAGGDAGTDSSSRNDRGSSGGGGGPASGESSTGTVGGGGGGGDCGNSNSSPVGNEGAAPGPGTGGMMTNDALLFHEKCGTLIKLSNNNKTAERRRPLDEFNNGVVMTNRPLRHNEMFEIRIDKLVDKWSGSIEIGVTTHNPNNLDYPATMTNLRSGTIMMSGCGILTNGKGTRREYCEFSLDELQ</sequence>
<keyword evidence="4" id="KW-1185">Reference proteome</keyword>
<dbReference type="InterPro" id="IPR037962">
    <property type="entry name" value="Neuralized"/>
</dbReference>
<dbReference type="InterPro" id="IPR043136">
    <property type="entry name" value="B30.2/SPRY_sf"/>
</dbReference>
<comment type="caution">
    <text evidence="3">The sequence shown here is derived from an EMBL/GenBank/DDBJ whole genome shotgun (WGS) entry which is preliminary data.</text>
</comment>
<feature type="non-terminal residue" evidence="3">
    <location>
        <position position="260"/>
    </location>
</feature>
<dbReference type="PROSITE" id="PS51065">
    <property type="entry name" value="NHR"/>
    <property type="match status" value="1"/>
</dbReference>
<organism evidence="3 4">
    <name type="scientific">Goodea atripinnis</name>
    <dbReference type="NCBI Taxonomy" id="208336"/>
    <lineage>
        <taxon>Eukaryota</taxon>
        <taxon>Metazoa</taxon>
        <taxon>Chordata</taxon>
        <taxon>Craniata</taxon>
        <taxon>Vertebrata</taxon>
        <taxon>Euteleostomi</taxon>
        <taxon>Actinopterygii</taxon>
        <taxon>Neopterygii</taxon>
        <taxon>Teleostei</taxon>
        <taxon>Neoteleostei</taxon>
        <taxon>Acanthomorphata</taxon>
        <taxon>Ovalentaria</taxon>
        <taxon>Atherinomorphae</taxon>
        <taxon>Cyprinodontiformes</taxon>
        <taxon>Goodeidae</taxon>
        <taxon>Goodea</taxon>
    </lineage>
</organism>
<accession>A0ABV0PKP2</accession>
<feature type="domain" description="NHR" evidence="2">
    <location>
        <begin position="146"/>
        <end position="260"/>
    </location>
</feature>
<evidence type="ECO:0000313" key="4">
    <source>
        <dbReference type="Proteomes" id="UP001476798"/>
    </source>
</evidence>
<evidence type="ECO:0000256" key="1">
    <source>
        <dbReference type="SAM" id="MobiDB-lite"/>
    </source>
</evidence>
<feature type="compositionally biased region" description="Gly residues" evidence="1">
    <location>
        <begin position="64"/>
        <end position="81"/>
    </location>
</feature>
<dbReference type="Proteomes" id="UP001476798">
    <property type="component" value="Unassembled WGS sequence"/>
</dbReference>
<proteinExistence type="predicted"/>
<dbReference type="EMBL" id="JAHRIO010080123">
    <property type="protein sequence ID" value="MEQ2184053.1"/>
    <property type="molecule type" value="Genomic_DNA"/>
</dbReference>
<feature type="region of interest" description="Disordered" evidence="1">
    <location>
        <begin position="58"/>
        <end position="139"/>
    </location>
</feature>
<dbReference type="SMART" id="SM00588">
    <property type="entry name" value="NEUZ"/>
    <property type="match status" value="1"/>
</dbReference>
<reference evidence="3 4" key="1">
    <citation type="submission" date="2021-06" db="EMBL/GenBank/DDBJ databases">
        <authorList>
            <person name="Palmer J.M."/>
        </authorList>
    </citation>
    <scope>NUCLEOTIDE SEQUENCE [LARGE SCALE GENOMIC DNA]</scope>
    <source>
        <strain evidence="3 4">GA_2019</strain>
        <tissue evidence="3">Muscle</tissue>
    </source>
</reference>
<evidence type="ECO:0000259" key="2">
    <source>
        <dbReference type="PROSITE" id="PS51065"/>
    </source>
</evidence>
<feature type="compositionally biased region" description="Gly residues" evidence="1">
    <location>
        <begin position="109"/>
        <end position="119"/>
    </location>
</feature>
<dbReference type="PANTHER" id="PTHR12429">
    <property type="entry name" value="NEURALIZED"/>
    <property type="match status" value="1"/>
</dbReference>
<evidence type="ECO:0000313" key="3">
    <source>
        <dbReference type="EMBL" id="MEQ2184053.1"/>
    </source>
</evidence>
<feature type="region of interest" description="Disordered" evidence="1">
    <location>
        <begin position="1"/>
        <end position="34"/>
    </location>
</feature>
<dbReference type="Pfam" id="PF07177">
    <property type="entry name" value="Neuralized"/>
    <property type="match status" value="1"/>
</dbReference>
<feature type="compositionally biased region" description="Low complexity" evidence="1">
    <location>
        <begin position="120"/>
        <end position="133"/>
    </location>
</feature>
<dbReference type="Gene3D" id="2.60.120.920">
    <property type="match status" value="1"/>
</dbReference>
<dbReference type="InterPro" id="IPR006573">
    <property type="entry name" value="NHR_dom"/>
</dbReference>
<name>A0ABV0PKP2_9TELE</name>
<dbReference type="PANTHER" id="PTHR12429:SF14">
    <property type="entry name" value="NEURALIZED-LIKE PROTEIN 4"/>
    <property type="match status" value="1"/>
</dbReference>
<gene>
    <name evidence="3" type="ORF">GOODEAATRI_003956</name>
</gene>
<dbReference type="CDD" id="cd12887">
    <property type="entry name" value="SPRY_NHR_like"/>
    <property type="match status" value="1"/>
</dbReference>
<protein>
    <recommendedName>
        <fullName evidence="2">NHR domain-containing protein</fullName>
    </recommendedName>
</protein>